<gene>
    <name evidence="1" type="ORF">BCR35DRAFT_303353</name>
</gene>
<organism evidence="1 2">
    <name type="scientific">Leucosporidium creatinivorum</name>
    <dbReference type="NCBI Taxonomy" id="106004"/>
    <lineage>
        <taxon>Eukaryota</taxon>
        <taxon>Fungi</taxon>
        <taxon>Dikarya</taxon>
        <taxon>Basidiomycota</taxon>
        <taxon>Pucciniomycotina</taxon>
        <taxon>Microbotryomycetes</taxon>
        <taxon>Leucosporidiales</taxon>
        <taxon>Leucosporidium</taxon>
    </lineage>
</organism>
<evidence type="ECO:0000313" key="2">
    <source>
        <dbReference type="Proteomes" id="UP000193467"/>
    </source>
</evidence>
<dbReference type="InParanoid" id="A0A1Y2FHU6"/>
<protein>
    <submittedName>
        <fullName evidence="1">Uncharacterized protein</fullName>
    </submittedName>
</protein>
<comment type="caution">
    <text evidence="1">The sequence shown here is derived from an EMBL/GenBank/DDBJ whole genome shotgun (WGS) entry which is preliminary data.</text>
</comment>
<reference evidence="1 2" key="1">
    <citation type="submission" date="2016-07" db="EMBL/GenBank/DDBJ databases">
        <title>Pervasive Adenine N6-methylation of Active Genes in Fungi.</title>
        <authorList>
            <consortium name="DOE Joint Genome Institute"/>
            <person name="Mondo S.J."/>
            <person name="Dannebaum R.O."/>
            <person name="Kuo R.C."/>
            <person name="Labutti K."/>
            <person name="Haridas S."/>
            <person name="Kuo A."/>
            <person name="Salamov A."/>
            <person name="Ahrendt S.R."/>
            <person name="Lipzen A."/>
            <person name="Sullivan W."/>
            <person name="Andreopoulos W.B."/>
            <person name="Clum A."/>
            <person name="Lindquist E."/>
            <person name="Daum C."/>
            <person name="Ramamoorthy G.K."/>
            <person name="Gryganskyi A."/>
            <person name="Culley D."/>
            <person name="Magnuson J.K."/>
            <person name="James T.Y."/>
            <person name="O'Malley M.A."/>
            <person name="Stajich J.E."/>
            <person name="Spatafora J.W."/>
            <person name="Visel A."/>
            <person name="Grigoriev I.V."/>
        </authorList>
    </citation>
    <scope>NUCLEOTIDE SEQUENCE [LARGE SCALE GENOMIC DNA]</scope>
    <source>
        <strain evidence="1 2">62-1032</strain>
    </source>
</reference>
<dbReference type="Proteomes" id="UP000193467">
    <property type="component" value="Unassembled WGS sequence"/>
</dbReference>
<keyword evidence="2" id="KW-1185">Reference proteome</keyword>
<dbReference type="AlphaFoldDB" id="A0A1Y2FHU6"/>
<name>A0A1Y2FHU6_9BASI</name>
<sequence length="125" mass="14372">MMHLDEVSEFLLSYMQGVSIQMQNACKGRSVQAADPIVFLAAKPEVWATLDPLRRARAVLKAKKWREWIQREAEDGGHVARYHQQRAQGSPAIEQSLAHAYVPSLTSRQSRRSCVSQDELRRRWL</sequence>
<evidence type="ECO:0000313" key="1">
    <source>
        <dbReference type="EMBL" id="ORY83503.1"/>
    </source>
</evidence>
<proteinExistence type="predicted"/>
<accession>A0A1Y2FHU6</accession>
<dbReference type="EMBL" id="MCGR01000019">
    <property type="protein sequence ID" value="ORY83503.1"/>
    <property type="molecule type" value="Genomic_DNA"/>
</dbReference>